<feature type="coiled-coil region" evidence="1">
    <location>
        <begin position="187"/>
        <end position="296"/>
    </location>
</feature>
<name>A0A077JSN6_PSEAI</name>
<feature type="domain" description="Mce/MlaD" evidence="3">
    <location>
        <begin position="39"/>
        <end position="116"/>
    </location>
</feature>
<evidence type="ECO:0000313" key="4">
    <source>
        <dbReference type="EMBL" id="WOS79925.1"/>
    </source>
</evidence>
<reference evidence="4" key="2">
    <citation type="submission" date="2023-10" db="EMBL/GenBank/DDBJ databases">
        <title>Pathogen: clinical or host-associated sample.</title>
        <authorList>
            <person name="Hergert J."/>
            <person name="Casey R."/>
            <person name="Wagner J."/>
            <person name="Young E.L."/>
            <person name="Oakeson K.F."/>
        </authorList>
    </citation>
    <scope>NUCLEOTIDE SEQUENCE</scope>
    <source>
        <strain evidence="4">2021CK-01020</strain>
    </source>
</reference>
<dbReference type="InterPro" id="IPR003399">
    <property type="entry name" value="Mce/MlaD"/>
</dbReference>
<evidence type="ECO:0000256" key="2">
    <source>
        <dbReference type="SAM" id="Phobius"/>
    </source>
</evidence>
<dbReference type="KEGG" id="paeb:NCGM1900_3085"/>
<dbReference type="EMBL" id="CP136986">
    <property type="protein sequence ID" value="WOS79925.1"/>
    <property type="molecule type" value="Genomic_DNA"/>
</dbReference>
<dbReference type="Pfam" id="PF02470">
    <property type="entry name" value="MlaD"/>
    <property type="match status" value="1"/>
</dbReference>
<dbReference type="Gene3D" id="1.10.287.950">
    <property type="entry name" value="Methyl-accepting chemotaxis protein"/>
    <property type="match status" value="1"/>
</dbReference>
<sequence length="312" mass="33376">METRAHHVLIGLFSVIVIGAALLFGLWLAKSGSEGKFNYYDIVFNEAVSGLSQGSSVQYSGIKVGDVAFLRLDPQDPRKVWARIRVVASAPIKQDTTAKLALTGITGTSIIQLSSGTPASPMLEGKDGKIPVIVATPSPLTQLLSNGEDLMGNINQLIARFSNLLSEENTARISRTLDHLDQATGALSAERENVSAVMQQLAQASRQANAALAQASELMRSANGLLNEQGKGMLENANKTMASLERTSATLDQLISENRHSLDGGIQGLAELGPAVSELRDTLAALRGISRRLEENPANYLLGREKTKEFTP</sequence>
<feature type="transmembrane region" description="Helical" evidence="2">
    <location>
        <begin position="6"/>
        <end position="29"/>
    </location>
</feature>
<dbReference type="Proteomes" id="UP001297540">
    <property type="component" value="Chromosome"/>
</dbReference>
<keyword evidence="2" id="KW-0812">Transmembrane</keyword>
<dbReference type="RefSeq" id="WP_003091500.1">
    <property type="nucleotide sequence ID" value="NZ_AP014622.1"/>
</dbReference>
<dbReference type="PANTHER" id="PTHR36698:SF2">
    <property type="entry name" value="MCE_MLAD DOMAIN-CONTAINING PROTEIN"/>
    <property type="match status" value="1"/>
</dbReference>
<keyword evidence="2" id="KW-1133">Transmembrane helix</keyword>
<organism evidence="4 5">
    <name type="scientific">Pseudomonas aeruginosa</name>
    <dbReference type="NCBI Taxonomy" id="287"/>
    <lineage>
        <taxon>Bacteria</taxon>
        <taxon>Pseudomonadati</taxon>
        <taxon>Pseudomonadota</taxon>
        <taxon>Gammaproteobacteria</taxon>
        <taxon>Pseudomonadales</taxon>
        <taxon>Pseudomonadaceae</taxon>
        <taxon>Pseudomonas</taxon>
    </lineage>
</organism>
<reference evidence="4" key="1">
    <citation type="submission" date="2023-06" db="EMBL/GenBank/DDBJ databases">
        <authorList>
            <consortium name="Clinical and Environmental Microbiology Branch: Whole genome sequencing antimicrobial resistance pathogens in the healthcare setting"/>
        </authorList>
    </citation>
    <scope>NUCLEOTIDE SEQUENCE</scope>
    <source>
        <strain evidence="4">2021CK-01020</strain>
    </source>
</reference>
<evidence type="ECO:0000313" key="5">
    <source>
        <dbReference type="Proteomes" id="UP001297540"/>
    </source>
</evidence>
<accession>A0A077JSN6</accession>
<evidence type="ECO:0000259" key="3">
    <source>
        <dbReference type="Pfam" id="PF02470"/>
    </source>
</evidence>
<proteinExistence type="predicted"/>
<gene>
    <name evidence="4" type="ORF">L4V69_12430</name>
</gene>
<keyword evidence="1" id="KW-0175">Coiled coil</keyword>
<dbReference type="AlphaFoldDB" id="A0A077JSN6"/>
<dbReference type="SUPFAM" id="SSF58104">
    <property type="entry name" value="Methyl-accepting chemotaxis protein (MCP) signaling domain"/>
    <property type="match status" value="1"/>
</dbReference>
<dbReference type="PANTHER" id="PTHR36698">
    <property type="entry name" value="BLL5892 PROTEIN"/>
    <property type="match status" value="1"/>
</dbReference>
<keyword evidence="2" id="KW-0472">Membrane</keyword>
<evidence type="ECO:0000256" key="1">
    <source>
        <dbReference type="SAM" id="Coils"/>
    </source>
</evidence>
<protein>
    <submittedName>
        <fullName evidence="4">MlaD family protein</fullName>
    </submittedName>
</protein>